<keyword evidence="10" id="KW-1185">Reference proteome</keyword>
<dbReference type="PRINTS" id="PR01434">
    <property type="entry name" value="NADHDHGNASE5"/>
</dbReference>
<gene>
    <name evidence="9" type="ORF">ASJ30_02470</name>
</gene>
<dbReference type="Pfam" id="PF00361">
    <property type="entry name" value="Proton_antipo_M"/>
    <property type="match status" value="1"/>
</dbReference>
<feature type="transmembrane region" description="Helical" evidence="6">
    <location>
        <begin position="337"/>
        <end position="355"/>
    </location>
</feature>
<feature type="transmembrane region" description="Helical" evidence="6">
    <location>
        <begin position="114"/>
        <end position="133"/>
    </location>
</feature>
<dbReference type="GO" id="GO:0012505">
    <property type="term" value="C:endomembrane system"/>
    <property type="evidence" value="ECO:0007669"/>
    <property type="project" value="UniProtKB-SubCell"/>
</dbReference>
<dbReference type="PANTHER" id="PTHR42829:SF2">
    <property type="entry name" value="NADH-UBIQUINONE OXIDOREDUCTASE CHAIN 5"/>
    <property type="match status" value="1"/>
</dbReference>
<name>A0A1L3MDW4_9MICO</name>
<feature type="transmembrane region" description="Helical" evidence="6">
    <location>
        <begin position="215"/>
        <end position="237"/>
    </location>
</feature>
<feature type="domain" description="NADH-Ubiquinone oxidoreductase (complex I) chain 5 N-terminal" evidence="8">
    <location>
        <begin position="69"/>
        <end position="115"/>
    </location>
</feature>
<dbReference type="Pfam" id="PF00662">
    <property type="entry name" value="Proton_antipo_N"/>
    <property type="match status" value="1"/>
</dbReference>
<dbReference type="RefSeq" id="WP_072623708.1">
    <property type="nucleotide sequence ID" value="NZ_CP013290.1"/>
</dbReference>
<dbReference type="GO" id="GO:0003954">
    <property type="term" value="F:NADH dehydrogenase activity"/>
    <property type="evidence" value="ECO:0007669"/>
    <property type="project" value="TreeGrafter"/>
</dbReference>
<feature type="transmembrane region" description="Helical" evidence="6">
    <location>
        <begin position="178"/>
        <end position="195"/>
    </location>
</feature>
<dbReference type="Gene3D" id="1.20.5.2700">
    <property type="match status" value="1"/>
</dbReference>
<dbReference type="Proteomes" id="UP000182938">
    <property type="component" value="Chromosome"/>
</dbReference>
<dbReference type="GO" id="GO:0016020">
    <property type="term" value="C:membrane"/>
    <property type="evidence" value="ECO:0007669"/>
    <property type="project" value="UniProtKB-SubCell"/>
</dbReference>
<protein>
    <recommendedName>
        <fullName evidence="11">NADH-quinone oxidoreductase subunit L</fullName>
    </recommendedName>
</protein>
<comment type="subcellular location">
    <subcellularLocation>
        <location evidence="1">Endomembrane system</location>
        <topology evidence="1">Multi-pass membrane protein</topology>
    </subcellularLocation>
    <subcellularLocation>
        <location evidence="5">Membrane</location>
        <topology evidence="5">Multi-pass membrane protein</topology>
    </subcellularLocation>
</comment>
<dbReference type="GO" id="GO:0042773">
    <property type="term" value="P:ATP synthesis coupled electron transport"/>
    <property type="evidence" value="ECO:0007669"/>
    <property type="project" value="InterPro"/>
</dbReference>
<feature type="transmembrane region" description="Helical" evidence="6">
    <location>
        <begin position="454"/>
        <end position="478"/>
    </location>
</feature>
<dbReference type="InterPro" id="IPR001516">
    <property type="entry name" value="Proton_antipo_N"/>
</dbReference>
<feature type="transmembrane region" description="Helical" evidence="6">
    <location>
        <begin position="139"/>
        <end position="157"/>
    </location>
</feature>
<evidence type="ECO:0000256" key="2">
    <source>
        <dbReference type="ARBA" id="ARBA00022692"/>
    </source>
</evidence>
<feature type="transmembrane region" description="Helical" evidence="6">
    <location>
        <begin position="490"/>
        <end position="510"/>
    </location>
</feature>
<dbReference type="KEGG" id="jte:ASJ30_02470"/>
<feature type="transmembrane region" description="Helical" evidence="6">
    <location>
        <begin position="592"/>
        <end position="612"/>
    </location>
</feature>
<dbReference type="AlphaFoldDB" id="A0A1L3MDW4"/>
<organism evidence="9 10">
    <name type="scientific">Janibacter indicus</name>
    <dbReference type="NCBI Taxonomy" id="857417"/>
    <lineage>
        <taxon>Bacteria</taxon>
        <taxon>Bacillati</taxon>
        <taxon>Actinomycetota</taxon>
        <taxon>Actinomycetes</taxon>
        <taxon>Micrococcales</taxon>
        <taxon>Intrasporangiaceae</taxon>
        <taxon>Janibacter</taxon>
    </lineage>
</organism>
<evidence type="ECO:0000256" key="6">
    <source>
        <dbReference type="SAM" id="Phobius"/>
    </source>
</evidence>
<dbReference type="GO" id="GO:0015990">
    <property type="term" value="P:electron transport coupled proton transport"/>
    <property type="evidence" value="ECO:0007669"/>
    <property type="project" value="TreeGrafter"/>
</dbReference>
<evidence type="ECO:0000259" key="7">
    <source>
        <dbReference type="Pfam" id="PF00361"/>
    </source>
</evidence>
<evidence type="ECO:0000259" key="8">
    <source>
        <dbReference type="Pfam" id="PF00662"/>
    </source>
</evidence>
<feature type="transmembrane region" description="Helical" evidence="6">
    <location>
        <begin position="375"/>
        <end position="397"/>
    </location>
</feature>
<evidence type="ECO:0008006" key="11">
    <source>
        <dbReference type="Google" id="ProtNLM"/>
    </source>
</evidence>
<accession>A0A1L3MDW4</accession>
<evidence type="ECO:0000313" key="9">
    <source>
        <dbReference type="EMBL" id="APH00533.1"/>
    </source>
</evidence>
<dbReference type="InterPro" id="IPR003945">
    <property type="entry name" value="NU5C-like"/>
</dbReference>
<feature type="transmembrane region" description="Helical" evidence="6">
    <location>
        <begin position="249"/>
        <end position="273"/>
    </location>
</feature>
<keyword evidence="4 6" id="KW-0472">Membrane</keyword>
<dbReference type="EMBL" id="CP013290">
    <property type="protein sequence ID" value="APH00533.1"/>
    <property type="molecule type" value="Genomic_DNA"/>
</dbReference>
<keyword evidence="3 6" id="KW-1133">Transmembrane helix</keyword>
<evidence type="ECO:0000256" key="3">
    <source>
        <dbReference type="ARBA" id="ARBA00022989"/>
    </source>
</evidence>
<dbReference type="PANTHER" id="PTHR42829">
    <property type="entry name" value="NADH-UBIQUINONE OXIDOREDUCTASE CHAIN 5"/>
    <property type="match status" value="1"/>
</dbReference>
<dbReference type="InterPro" id="IPR001750">
    <property type="entry name" value="ND/Mrp_TM"/>
</dbReference>
<feature type="transmembrane region" description="Helical" evidence="6">
    <location>
        <begin position="279"/>
        <end position="298"/>
    </location>
</feature>
<reference evidence="9 10" key="1">
    <citation type="submission" date="2015-11" db="EMBL/GenBank/DDBJ databases">
        <authorList>
            <person name="Zhang Y."/>
            <person name="Guo Z."/>
        </authorList>
    </citation>
    <scope>NUCLEOTIDE SEQUENCE [LARGE SCALE GENOMIC DNA]</scope>
    <source>
        <strain evidence="9 10">YFY001</strain>
    </source>
</reference>
<feature type="transmembrane region" description="Helical" evidence="6">
    <location>
        <begin position="305"/>
        <end position="325"/>
    </location>
</feature>
<feature type="transmembrane region" description="Helical" evidence="6">
    <location>
        <begin position="417"/>
        <end position="442"/>
    </location>
</feature>
<dbReference type="GO" id="GO:0008137">
    <property type="term" value="F:NADH dehydrogenase (ubiquinone) activity"/>
    <property type="evidence" value="ECO:0007669"/>
    <property type="project" value="InterPro"/>
</dbReference>
<evidence type="ECO:0000256" key="4">
    <source>
        <dbReference type="ARBA" id="ARBA00023136"/>
    </source>
</evidence>
<proteinExistence type="predicted"/>
<keyword evidence="2 5" id="KW-0812">Transmembrane</keyword>
<feature type="domain" description="NADH:quinone oxidoreductase/Mrp antiporter transmembrane" evidence="7">
    <location>
        <begin position="132"/>
        <end position="406"/>
    </location>
</feature>
<sequence length="614" mass="61783">MAWSLVALPCAAAVLILLVARSGPLAALTGVAGAVATLVLSVIALAGAPTGVSGAPFAEELASGPGLVMGDLDLPLAVALSPTSAFLVLVVTLVTALVQTYAAWYLADDDRRGVFHATVALFSAAMVLVVLSADLLLTVVGWEVMGWCSYLLIGHWSRRPQPRRAAHAAFMVTRVADVGLLLGTAVLVAGAGTSARAEVIDHWTSAAADPGTRSIALVLVVIGVLGKSAQLPFHHWLLDAMEGPTPASALIHAATMVAAGTVVLTQLLPVLLLSDPARTLLGLSVAVTMLLAAVCALVEPDLKRLLAWSTISQVGVMLAPLAAAGSGPASGAALGHLYGHAIFKALLFLTVGWLASTRGSTAASALAGSGRAHPVALGAWAAGLVSLAGIPLVLGGLTKEHVVAAVGEGVGERGPVAGLVLVSLLTTAVVTAAYATRALLVVTLGDAGRVRERAVMPTAVAAILVVLAVASVLGGLALGPRLPDAGHVPLALFVVVLLLVLVGIAIGWGLHHTGWQQRLVAGAPGRHVGSGLGVDRAQRALVVRPVTALGELVAFLDRGVVDTYVRAAAWGVLGASGLGTEAHRRARPANGLALLGGGVLLVAVVTGIVLLGDS</sequence>
<evidence type="ECO:0000256" key="1">
    <source>
        <dbReference type="ARBA" id="ARBA00004127"/>
    </source>
</evidence>
<evidence type="ECO:0000256" key="5">
    <source>
        <dbReference type="RuleBase" id="RU000320"/>
    </source>
</evidence>
<feature type="transmembrane region" description="Helical" evidence="6">
    <location>
        <begin position="85"/>
        <end position="107"/>
    </location>
</feature>
<evidence type="ECO:0000313" key="10">
    <source>
        <dbReference type="Proteomes" id="UP000182938"/>
    </source>
</evidence>